<dbReference type="OrthoDB" id="9803111at2"/>
<dbReference type="InterPro" id="IPR005888">
    <property type="entry name" value="dTDP_Gluc_deHydtase"/>
</dbReference>
<dbReference type="InterPro" id="IPR016040">
    <property type="entry name" value="NAD(P)-bd_dom"/>
</dbReference>
<dbReference type="SUPFAM" id="SSF51735">
    <property type="entry name" value="NAD(P)-binding Rossmann-fold domains"/>
    <property type="match status" value="1"/>
</dbReference>
<dbReference type="EC" id="4.2.1.46" evidence="4"/>
<dbReference type="GO" id="GO:0009225">
    <property type="term" value="P:nucleotide-sugar metabolic process"/>
    <property type="evidence" value="ECO:0007669"/>
    <property type="project" value="InterPro"/>
</dbReference>
<dbReference type="STRING" id="1123281.SAMN02745180_00618"/>
<evidence type="ECO:0000256" key="7">
    <source>
        <dbReference type="ARBA" id="ARBA00023239"/>
    </source>
</evidence>
<dbReference type="CDD" id="cd05246">
    <property type="entry name" value="dTDP_GD_SDR_e"/>
    <property type="match status" value="1"/>
</dbReference>
<name>A0A1M5UEQ3_9FIRM</name>
<evidence type="ECO:0000256" key="1">
    <source>
        <dbReference type="ARBA" id="ARBA00001539"/>
    </source>
</evidence>
<dbReference type="FunFam" id="3.40.50.720:FF:000304">
    <property type="entry name" value="UDP-glucose 4,6-dehydratase"/>
    <property type="match status" value="1"/>
</dbReference>
<comment type="similarity">
    <text evidence="3">Belongs to the NAD(P)-dependent epimerase/dehydratase family. dTDP-glucose dehydratase subfamily.</text>
</comment>
<comment type="cofactor">
    <cofactor evidence="2">
        <name>NAD(+)</name>
        <dbReference type="ChEBI" id="CHEBI:57540"/>
    </cofactor>
</comment>
<evidence type="ECO:0000256" key="5">
    <source>
        <dbReference type="ARBA" id="ARBA00016977"/>
    </source>
</evidence>
<evidence type="ECO:0000256" key="2">
    <source>
        <dbReference type="ARBA" id="ARBA00001911"/>
    </source>
</evidence>
<dbReference type="AlphaFoldDB" id="A0A1M5UEQ3"/>
<dbReference type="RefSeq" id="WP_072743199.1">
    <property type="nucleotide sequence ID" value="NZ_FQXR01000003.1"/>
</dbReference>
<evidence type="ECO:0000313" key="10">
    <source>
        <dbReference type="Proteomes" id="UP000184389"/>
    </source>
</evidence>
<comment type="catalytic activity">
    <reaction evidence="1">
        <text>dTDP-alpha-D-glucose = dTDP-4-dehydro-6-deoxy-alpha-D-glucose + H2O</text>
        <dbReference type="Rhea" id="RHEA:17221"/>
        <dbReference type="ChEBI" id="CHEBI:15377"/>
        <dbReference type="ChEBI" id="CHEBI:57477"/>
        <dbReference type="ChEBI" id="CHEBI:57649"/>
        <dbReference type="EC" id="4.2.1.46"/>
    </reaction>
</comment>
<dbReference type="EMBL" id="FQXR01000003">
    <property type="protein sequence ID" value="SHH61449.1"/>
    <property type="molecule type" value="Genomic_DNA"/>
</dbReference>
<evidence type="ECO:0000256" key="6">
    <source>
        <dbReference type="ARBA" id="ARBA00023027"/>
    </source>
</evidence>
<evidence type="ECO:0000313" key="9">
    <source>
        <dbReference type="EMBL" id="SHH61449.1"/>
    </source>
</evidence>
<keyword evidence="7" id="KW-0456">Lyase</keyword>
<evidence type="ECO:0000256" key="4">
    <source>
        <dbReference type="ARBA" id="ARBA00011990"/>
    </source>
</evidence>
<reference evidence="9 10" key="1">
    <citation type="submission" date="2016-11" db="EMBL/GenBank/DDBJ databases">
        <authorList>
            <person name="Jaros S."/>
            <person name="Januszkiewicz K."/>
            <person name="Wedrychowicz H."/>
        </authorList>
    </citation>
    <scope>NUCLEOTIDE SEQUENCE [LARGE SCALE GENOMIC DNA]</scope>
    <source>
        <strain evidence="9 10">DSM 13106</strain>
    </source>
</reference>
<accession>A0A1M5UEQ3</accession>
<feature type="domain" description="NAD(P)-binding" evidence="8">
    <location>
        <begin position="5"/>
        <end position="302"/>
    </location>
</feature>
<keyword evidence="6" id="KW-0520">NAD</keyword>
<keyword evidence="10" id="KW-1185">Reference proteome</keyword>
<organism evidence="9 10">
    <name type="scientific">Sporanaerobacter acetigenes DSM 13106</name>
    <dbReference type="NCBI Taxonomy" id="1123281"/>
    <lineage>
        <taxon>Bacteria</taxon>
        <taxon>Bacillati</taxon>
        <taxon>Bacillota</taxon>
        <taxon>Tissierellia</taxon>
        <taxon>Tissierellales</taxon>
        <taxon>Sporanaerobacteraceae</taxon>
        <taxon>Sporanaerobacter</taxon>
    </lineage>
</organism>
<gene>
    <name evidence="9" type="ORF">SAMN02745180_00618</name>
</gene>
<evidence type="ECO:0000259" key="8">
    <source>
        <dbReference type="Pfam" id="PF16363"/>
    </source>
</evidence>
<evidence type="ECO:0000256" key="3">
    <source>
        <dbReference type="ARBA" id="ARBA00008178"/>
    </source>
</evidence>
<dbReference type="Proteomes" id="UP000184389">
    <property type="component" value="Unassembled WGS sequence"/>
</dbReference>
<protein>
    <recommendedName>
        <fullName evidence="5">dTDP-glucose 4,6-dehydratase</fullName>
        <ecNumber evidence="4">4.2.1.46</ecNumber>
    </recommendedName>
</protein>
<dbReference type="GO" id="GO:0008460">
    <property type="term" value="F:dTDP-glucose 4,6-dehydratase activity"/>
    <property type="evidence" value="ECO:0007669"/>
    <property type="project" value="UniProtKB-EC"/>
</dbReference>
<dbReference type="Gene3D" id="3.40.50.720">
    <property type="entry name" value="NAD(P)-binding Rossmann-like Domain"/>
    <property type="match status" value="1"/>
</dbReference>
<proteinExistence type="inferred from homology"/>
<dbReference type="Pfam" id="PF16363">
    <property type="entry name" value="GDP_Man_Dehyd"/>
    <property type="match status" value="1"/>
</dbReference>
<sequence length="318" mass="36657">MKKILVTGGAGFIGSNFSRYFLNKYRDFKVINLDKLTYAGNIDNIRDSLDDKRYSFVKGSINDQKLLQQLFDDKIDYVVNFAAESHVDRSIEDSLIFTKTNTLGTHALLEFAKKYGVKKFVQVSTDEVYGTLGRDGVFTETSQINPSNPYSASKASADLLCLSYYKTYKFPVVITRCCNNYGPYQFPEKLIPLMTIKGIKGEKLPIYGDGQNIREWIHVVDHCRAIDMVIDRGKTGEIYNISTREEGSNINIVKEILKLLNKSEEQIEFVSDRRGHDFRYALDNTNIGWKPVYNLKDGLNETIKWYVENEEWWNKLIH</sequence>
<dbReference type="PANTHER" id="PTHR43000">
    <property type="entry name" value="DTDP-D-GLUCOSE 4,6-DEHYDRATASE-RELATED"/>
    <property type="match status" value="1"/>
</dbReference>
<dbReference type="InterPro" id="IPR036291">
    <property type="entry name" value="NAD(P)-bd_dom_sf"/>
</dbReference>
<dbReference type="NCBIfam" id="TIGR01181">
    <property type="entry name" value="dTDP_gluc_dehyt"/>
    <property type="match status" value="1"/>
</dbReference>
<dbReference type="Gene3D" id="3.90.25.10">
    <property type="entry name" value="UDP-galactose 4-epimerase, domain 1"/>
    <property type="match status" value="1"/>
</dbReference>